<keyword evidence="5" id="KW-0547">Nucleotide-binding</keyword>
<dbReference type="GO" id="GO:0043190">
    <property type="term" value="C:ATP-binding cassette (ABC) transporter complex"/>
    <property type="evidence" value="ECO:0007669"/>
    <property type="project" value="TreeGrafter"/>
</dbReference>
<name>A0AAI9K1Z5_9FIRM</name>
<organism evidence="10 11">
    <name type="scientific">Coprococcus eutactus</name>
    <dbReference type="NCBI Taxonomy" id="33043"/>
    <lineage>
        <taxon>Bacteria</taxon>
        <taxon>Bacillati</taxon>
        <taxon>Bacillota</taxon>
        <taxon>Clostridia</taxon>
        <taxon>Lachnospirales</taxon>
        <taxon>Lachnospiraceae</taxon>
        <taxon>Coprococcus</taxon>
    </lineage>
</organism>
<dbReference type="PANTHER" id="PTHR43553:SF27">
    <property type="entry name" value="ENERGY-COUPLING FACTOR TRANSPORTER ATP-BINDING PROTEIN ECFA2"/>
    <property type="match status" value="1"/>
</dbReference>
<keyword evidence="6 10" id="KW-0067">ATP-binding</keyword>
<dbReference type="InterPro" id="IPR050095">
    <property type="entry name" value="ECF_ABC_transporter_ATP-bd"/>
</dbReference>
<keyword evidence="3" id="KW-0813">Transport</keyword>
<keyword evidence="4" id="KW-1003">Cell membrane</keyword>
<evidence type="ECO:0000256" key="7">
    <source>
        <dbReference type="ARBA" id="ARBA00022967"/>
    </source>
</evidence>
<keyword evidence="7" id="KW-1278">Translocase</keyword>
<dbReference type="CDD" id="cd03225">
    <property type="entry name" value="ABC_cobalt_CbiO_domain1"/>
    <property type="match status" value="2"/>
</dbReference>
<dbReference type="InterPro" id="IPR015856">
    <property type="entry name" value="ABC_transpr_CbiO/EcfA_su"/>
</dbReference>
<evidence type="ECO:0000256" key="8">
    <source>
        <dbReference type="ARBA" id="ARBA00023136"/>
    </source>
</evidence>
<evidence type="ECO:0000313" key="10">
    <source>
        <dbReference type="EMBL" id="GFO93908.1"/>
    </source>
</evidence>
<dbReference type="PROSITE" id="PS00211">
    <property type="entry name" value="ABC_TRANSPORTER_1"/>
    <property type="match status" value="1"/>
</dbReference>
<evidence type="ECO:0000256" key="6">
    <source>
        <dbReference type="ARBA" id="ARBA00022840"/>
    </source>
</evidence>
<evidence type="ECO:0000313" key="11">
    <source>
        <dbReference type="Proteomes" id="UP000660047"/>
    </source>
</evidence>
<evidence type="ECO:0000259" key="9">
    <source>
        <dbReference type="PROSITE" id="PS50893"/>
    </source>
</evidence>
<comment type="subcellular location">
    <subcellularLocation>
        <location evidence="1">Cell membrane</location>
        <topology evidence="1">Peripheral membrane protein</topology>
    </subcellularLocation>
</comment>
<dbReference type="PANTHER" id="PTHR43553">
    <property type="entry name" value="HEAVY METAL TRANSPORTER"/>
    <property type="match status" value="1"/>
</dbReference>
<dbReference type="SMART" id="SM00382">
    <property type="entry name" value="AAA"/>
    <property type="match status" value="2"/>
</dbReference>
<dbReference type="Pfam" id="PF00005">
    <property type="entry name" value="ABC_tran"/>
    <property type="match status" value="2"/>
</dbReference>
<dbReference type="AlphaFoldDB" id="A0AAI9K1Z5"/>
<dbReference type="GO" id="GO:0005524">
    <property type="term" value="F:ATP binding"/>
    <property type="evidence" value="ECO:0007669"/>
    <property type="project" value="UniProtKB-KW"/>
</dbReference>
<evidence type="ECO:0000256" key="1">
    <source>
        <dbReference type="ARBA" id="ARBA00004202"/>
    </source>
</evidence>
<dbReference type="Gene3D" id="3.40.50.300">
    <property type="entry name" value="P-loop containing nucleotide triphosphate hydrolases"/>
    <property type="match status" value="2"/>
</dbReference>
<evidence type="ECO:0000256" key="2">
    <source>
        <dbReference type="ARBA" id="ARBA00005417"/>
    </source>
</evidence>
<evidence type="ECO:0000256" key="3">
    <source>
        <dbReference type="ARBA" id="ARBA00022448"/>
    </source>
</evidence>
<dbReference type="NCBIfam" id="NF010167">
    <property type="entry name" value="PRK13648.1"/>
    <property type="match status" value="2"/>
</dbReference>
<protein>
    <submittedName>
        <fullName evidence="10">Cobalt ABC transporter ATP-binding protein</fullName>
    </submittedName>
</protein>
<accession>A0AAI9K1Z5</accession>
<dbReference type="SUPFAM" id="SSF52540">
    <property type="entry name" value="P-loop containing nucleoside triphosphate hydrolases"/>
    <property type="match status" value="2"/>
</dbReference>
<keyword evidence="8" id="KW-0472">Membrane</keyword>
<dbReference type="InterPro" id="IPR027417">
    <property type="entry name" value="P-loop_NTPase"/>
</dbReference>
<comment type="similarity">
    <text evidence="2">Belongs to the ABC transporter superfamily.</text>
</comment>
<dbReference type="PROSITE" id="PS50893">
    <property type="entry name" value="ABC_TRANSPORTER_2"/>
    <property type="match status" value="2"/>
</dbReference>
<proteinExistence type="inferred from homology"/>
<feature type="domain" description="ABC transporter" evidence="9">
    <location>
        <begin position="4"/>
        <end position="247"/>
    </location>
</feature>
<dbReference type="GO" id="GO:0016887">
    <property type="term" value="F:ATP hydrolysis activity"/>
    <property type="evidence" value="ECO:0007669"/>
    <property type="project" value="InterPro"/>
</dbReference>
<feature type="domain" description="ABC transporter" evidence="9">
    <location>
        <begin position="299"/>
        <end position="538"/>
    </location>
</feature>
<dbReference type="EMBL" id="BLYL01000004">
    <property type="protein sequence ID" value="GFO93908.1"/>
    <property type="molecule type" value="Genomic_DNA"/>
</dbReference>
<dbReference type="InterPro" id="IPR003593">
    <property type="entry name" value="AAA+_ATPase"/>
</dbReference>
<dbReference type="InterPro" id="IPR003439">
    <property type="entry name" value="ABC_transporter-like_ATP-bd"/>
</dbReference>
<dbReference type="Proteomes" id="UP000660047">
    <property type="component" value="Unassembled WGS sequence"/>
</dbReference>
<reference evidence="10" key="1">
    <citation type="submission" date="2020-06" db="EMBL/GenBank/DDBJ databases">
        <title>Characterization of fructooligosaccharide metabolism and fructooligosaccharide-degrading enzymes in human commensal butyrate producers.</title>
        <authorList>
            <person name="Tanno H."/>
            <person name="Fujii T."/>
            <person name="Hirano K."/>
            <person name="Maeno S."/>
            <person name="Tonozuka T."/>
            <person name="Sakamoto M."/>
            <person name="Ohkuma M."/>
            <person name="Tochio T."/>
            <person name="Endo A."/>
        </authorList>
    </citation>
    <scope>NUCLEOTIDE SEQUENCE</scope>
    <source>
        <strain evidence="10">JCM 31265</strain>
    </source>
</reference>
<evidence type="ECO:0000256" key="5">
    <source>
        <dbReference type="ARBA" id="ARBA00022741"/>
    </source>
</evidence>
<sequence length="544" mass="60639">MSFINVKGLSHKFNIKDKDGNKIGENWAIKDVDFLADKGEIIAILGRNGSGKSTFARHLNGLLAPHEGSIVIGGKDMAEMGELTSIRRQVGMVFQNPDNQIVGNTLAEDIGFGLENLGVSSEDIWKKIDEMLELTGLTAYKYANTSRISGGQKQRLAIASSMAMTPDCIVLDEATSMLDPQGAKDMLELVQRLNKEKKITVIMVTHRITEALMADKVYILDNSRIVAEGTPGDVFTDVDRLKSYGLEIPVDMKRRAGIPIDICYKYKNRHMDISSDMNNAQSNHAEDEKTADNSEKCIVEIQNVSYSYVNGNESFQALSDINIKIYEGQVVAVIGQTGSGKSTLLQMINKLIVPQSGKVYLYDTDVQSVRNIKDIRRRIGYVFQFPESQLFENTVLKDVMYGPINFGMSKREAEDAARKALELVGVPEKYAEYSPFELSGGLKKRVAIAGILAYEPDVLILDEPACGLDGESREQLWNLVRKLNREKNVTIILVSHDMEDVYEMSERILLMEHGRIVYDGGTGEFFEDRSLLERYGIDVSGCPE</sequence>
<dbReference type="FunFam" id="3.40.50.300:FF:000224">
    <property type="entry name" value="Energy-coupling factor transporter ATP-binding protein EcfA"/>
    <property type="match status" value="2"/>
</dbReference>
<evidence type="ECO:0000256" key="4">
    <source>
        <dbReference type="ARBA" id="ARBA00022475"/>
    </source>
</evidence>
<comment type="caution">
    <text evidence="10">The sequence shown here is derived from an EMBL/GenBank/DDBJ whole genome shotgun (WGS) entry which is preliminary data.</text>
</comment>
<dbReference type="RefSeq" id="WP_055223148.1">
    <property type="nucleotide sequence ID" value="NZ_BLYL01000004.1"/>
</dbReference>
<dbReference type="InterPro" id="IPR017871">
    <property type="entry name" value="ABC_transporter-like_CS"/>
</dbReference>
<gene>
    <name evidence="10" type="ORF">COEU31_09540</name>
</gene>
<dbReference type="GO" id="GO:0042626">
    <property type="term" value="F:ATPase-coupled transmembrane transporter activity"/>
    <property type="evidence" value="ECO:0007669"/>
    <property type="project" value="TreeGrafter"/>
</dbReference>